<protein>
    <submittedName>
        <fullName evidence="1">Uncharacterized protein</fullName>
    </submittedName>
</protein>
<name>A0A2R5EZ70_9BACL</name>
<comment type="caution">
    <text evidence="1">The sequence shown here is derived from an EMBL/GenBank/DDBJ whole genome shotgun (WGS) entry which is preliminary data.</text>
</comment>
<evidence type="ECO:0000313" key="2">
    <source>
        <dbReference type="Proteomes" id="UP000245202"/>
    </source>
</evidence>
<accession>A0A2R5EZ70</accession>
<proteinExistence type="predicted"/>
<gene>
    <name evidence="1" type="ORF">PAT3040_06685</name>
</gene>
<dbReference type="EMBL" id="BDQX01000430">
    <property type="protein sequence ID" value="GBG11837.1"/>
    <property type="molecule type" value="Genomic_DNA"/>
</dbReference>
<organism evidence="1 2">
    <name type="scientific">Paenibacillus agaridevorans</name>
    <dbReference type="NCBI Taxonomy" id="171404"/>
    <lineage>
        <taxon>Bacteria</taxon>
        <taxon>Bacillati</taxon>
        <taxon>Bacillota</taxon>
        <taxon>Bacilli</taxon>
        <taxon>Bacillales</taxon>
        <taxon>Paenibacillaceae</taxon>
        <taxon>Paenibacillus</taxon>
    </lineage>
</organism>
<dbReference type="AlphaFoldDB" id="A0A2R5EZ70"/>
<reference evidence="1 2" key="1">
    <citation type="submission" date="2017-08" db="EMBL/GenBank/DDBJ databases">
        <title>Substantial Increase in Enzyme Production by Combined Drug-Resistance Mutations in Paenibacillus agaridevorans.</title>
        <authorList>
            <person name="Tanaka Y."/>
            <person name="Funane K."/>
            <person name="Hosaka T."/>
            <person name="Shiwa Y."/>
            <person name="Fujita N."/>
            <person name="Miyazaki T."/>
            <person name="Yoshikawa H."/>
            <person name="Murakami K."/>
            <person name="Kasahara K."/>
            <person name="Inaoka T."/>
            <person name="Hiraga Y."/>
            <person name="Ochi K."/>
        </authorList>
    </citation>
    <scope>NUCLEOTIDE SEQUENCE [LARGE SCALE GENOMIC DNA]</scope>
    <source>
        <strain evidence="1 2">T-3040</strain>
    </source>
</reference>
<keyword evidence="2" id="KW-1185">Reference proteome</keyword>
<dbReference type="Proteomes" id="UP000245202">
    <property type="component" value="Unassembled WGS sequence"/>
</dbReference>
<sequence length="61" mass="6502">MTDRRSAFAGASAEELIQGKGVQGIAMAEIVHSIEQQDGGFFLEGHAGFLAYGKMYSLPVL</sequence>
<evidence type="ECO:0000313" key="1">
    <source>
        <dbReference type="EMBL" id="GBG11837.1"/>
    </source>
</evidence>